<keyword evidence="1" id="KW-0812">Transmembrane</keyword>
<proteinExistence type="predicted"/>
<organism evidence="2 3">
    <name type="scientific">Streptomyces cupreus</name>
    <dbReference type="NCBI Taxonomy" id="2759956"/>
    <lineage>
        <taxon>Bacteria</taxon>
        <taxon>Bacillati</taxon>
        <taxon>Actinomycetota</taxon>
        <taxon>Actinomycetes</taxon>
        <taxon>Kitasatosporales</taxon>
        <taxon>Streptomycetaceae</taxon>
        <taxon>Streptomyces</taxon>
    </lineage>
</organism>
<sequence>MRAISGLWRWRHNPLRRSTDLAEAWVALSALLLVLVLAPVSGAVVGTVAQDALQESVREQRASRHLVRATVADTLGDSPLAADPETAATGREVRTRVLADWTAPDGTDRHGAVTTRIDDPQPGDRFTIWTDRQGRVAARPLDSATATTHAVLAGFGAAVMVIGLVECARRLIVWRMVRRRYARWDQAWDRAGPDWGRTGTGS</sequence>
<reference evidence="2 3" key="1">
    <citation type="submission" date="2020-08" db="EMBL/GenBank/DDBJ databases">
        <title>Streptomyces sp. PSKA01 genome sequencing and assembly.</title>
        <authorList>
            <person name="Mandal S."/>
            <person name="Maiti P.K."/>
            <person name="Das P."/>
        </authorList>
    </citation>
    <scope>NUCLEOTIDE SEQUENCE [LARGE SCALE GENOMIC DNA]</scope>
    <source>
        <strain evidence="2 3">PSKA01</strain>
    </source>
</reference>
<dbReference type="EMBL" id="JACMSF010000001">
    <property type="protein sequence ID" value="MBC2900286.1"/>
    <property type="molecule type" value="Genomic_DNA"/>
</dbReference>
<evidence type="ECO:0008006" key="4">
    <source>
        <dbReference type="Google" id="ProtNLM"/>
    </source>
</evidence>
<evidence type="ECO:0000256" key="1">
    <source>
        <dbReference type="SAM" id="Phobius"/>
    </source>
</evidence>
<keyword evidence="1" id="KW-0472">Membrane</keyword>
<dbReference type="AlphaFoldDB" id="A0A7X1IXA4"/>
<keyword evidence="1" id="KW-1133">Transmembrane helix</keyword>
<dbReference type="PANTHER" id="PTHR42305:SF1">
    <property type="entry name" value="MEMBRANE PROTEIN RV1733C-RELATED"/>
    <property type="match status" value="1"/>
</dbReference>
<dbReference type="InterPro" id="IPR039708">
    <property type="entry name" value="MT1774/Rv1733c-like"/>
</dbReference>
<gene>
    <name evidence="2" type="ORF">H4N64_01435</name>
</gene>
<evidence type="ECO:0000313" key="3">
    <source>
        <dbReference type="Proteomes" id="UP000584670"/>
    </source>
</evidence>
<dbReference type="PANTHER" id="PTHR42305">
    <property type="entry name" value="MEMBRANE PROTEIN RV1733C-RELATED"/>
    <property type="match status" value="1"/>
</dbReference>
<evidence type="ECO:0000313" key="2">
    <source>
        <dbReference type="EMBL" id="MBC2900286.1"/>
    </source>
</evidence>
<dbReference type="RefSeq" id="WP_186280106.1">
    <property type="nucleotide sequence ID" value="NZ_JACMSF010000001.1"/>
</dbReference>
<keyword evidence="3" id="KW-1185">Reference proteome</keyword>
<dbReference type="Proteomes" id="UP000584670">
    <property type="component" value="Unassembled WGS sequence"/>
</dbReference>
<accession>A0A7X1IXA4</accession>
<comment type="caution">
    <text evidence="2">The sequence shown here is derived from an EMBL/GenBank/DDBJ whole genome shotgun (WGS) entry which is preliminary data.</text>
</comment>
<feature type="transmembrane region" description="Helical" evidence="1">
    <location>
        <begin position="150"/>
        <end position="172"/>
    </location>
</feature>
<protein>
    <recommendedName>
        <fullName evidence="4">Transmembrane protein</fullName>
    </recommendedName>
</protein>
<name>A0A7X1IXA4_9ACTN</name>